<feature type="domain" description="Amidohydrolase 3" evidence="1">
    <location>
        <begin position="94"/>
        <end position="579"/>
    </location>
</feature>
<dbReference type="InterPro" id="IPR033932">
    <property type="entry name" value="YtcJ-like"/>
</dbReference>
<dbReference type="InterPro" id="IPR011059">
    <property type="entry name" value="Metal-dep_hydrolase_composite"/>
</dbReference>
<dbReference type="SUPFAM" id="SSF51338">
    <property type="entry name" value="Composite domain of metallo-dependent hydrolases"/>
    <property type="match status" value="1"/>
</dbReference>
<dbReference type="Gene3D" id="2.30.40.10">
    <property type="entry name" value="Urease, subunit C, domain 1"/>
    <property type="match status" value="1"/>
</dbReference>
<keyword evidence="2" id="KW-0378">Hydrolase</keyword>
<evidence type="ECO:0000313" key="2">
    <source>
        <dbReference type="EMBL" id="PZQ66143.1"/>
    </source>
</evidence>
<organism evidence="2 3">
    <name type="scientific">Variovorax paradoxus</name>
    <dbReference type="NCBI Taxonomy" id="34073"/>
    <lineage>
        <taxon>Bacteria</taxon>
        <taxon>Pseudomonadati</taxon>
        <taxon>Pseudomonadota</taxon>
        <taxon>Betaproteobacteria</taxon>
        <taxon>Burkholderiales</taxon>
        <taxon>Comamonadaceae</taxon>
        <taxon>Variovorax</taxon>
    </lineage>
</organism>
<proteinExistence type="predicted"/>
<dbReference type="Gene3D" id="3.20.20.140">
    <property type="entry name" value="Metal-dependent hydrolases"/>
    <property type="match status" value="1"/>
</dbReference>
<gene>
    <name evidence="2" type="ORF">DI563_24395</name>
</gene>
<dbReference type="SUPFAM" id="SSF51556">
    <property type="entry name" value="Metallo-dependent hydrolases"/>
    <property type="match status" value="1"/>
</dbReference>
<comment type="caution">
    <text evidence="2">The sequence shown here is derived from an EMBL/GenBank/DDBJ whole genome shotgun (WGS) entry which is preliminary data.</text>
</comment>
<sequence>MKTNASLSSARSVDATSPRGRPLAVGALAMAAGLLAVGCAHRTATPPDVAYVNGRIITADKSFSIAQAVAIKDGAFVAVGSDERIRQLVAPQTRVVDLQGRTVVPGLMDAHTHMDGAGTVETTAQVIKARTVADAQAIIGDFIRTKSIPAGQWVQTSRWHPPSQLKEQRYLTRQELDAVAPNHPVYVQTVGHFAMANSKALAAAGITRDTPDPVGGKIHRDASGEPTGVVESSALQLVEKIIPPPSFEQRVAQNIAGQRVYNRSGITSTVVAGLNEEQIKAYYAAAERGQSTVRAGMFWLFPAAAAPDFEARLKAAPFKDGQGNDWARVAGIKLISDGGMTLKSAYIRGNYANEPNNHGMVAVDPESYVRMVRVANRNGWRVHTHAVGDAAVDLTLKAYAAANADSSIAGRRFSVVHGSLVAADQIETARGLDVRIDAQNAFLWDKAGTVERYMGPLLANRAVPTRRLIDVLGMERTSAGTDNEVNLLNPFIGMYLMVTRKDPRGVVYGADQKISREEALRLYTNAGPYLTFEEKRKGSIEAGKLADMVVLSADYLSVPEEKIKDIVAMETIVGGRSVYSAAP</sequence>
<dbReference type="GO" id="GO:0016810">
    <property type="term" value="F:hydrolase activity, acting on carbon-nitrogen (but not peptide) bonds"/>
    <property type="evidence" value="ECO:0007669"/>
    <property type="project" value="InterPro"/>
</dbReference>
<dbReference type="AlphaFoldDB" id="A0A2W5RGA7"/>
<evidence type="ECO:0000313" key="3">
    <source>
        <dbReference type="Proteomes" id="UP000249135"/>
    </source>
</evidence>
<dbReference type="Proteomes" id="UP000249135">
    <property type="component" value="Unassembled WGS sequence"/>
</dbReference>
<dbReference type="PANTHER" id="PTHR22642:SF2">
    <property type="entry name" value="PROTEIN LONG AFTER FAR-RED 3"/>
    <property type="match status" value="1"/>
</dbReference>
<evidence type="ECO:0000259" key="1">
    <source>
        <dbReference type="Pfam" id="PF07969"/>
    </source>
</evidence>
<reference evidence="2 3" key="1">
    <citation type="submission" date="2017-08" db="EMBL/GenBank/DDBJ databases">
        <title>Infants hospitalized years apart are colonized by the same room-sourced microbial strains.</title>
        <authorList>
            <person name="Brooks B."/>
            <person name="Olm M.R."/>
            <person name="Firek B.A."/>
            <person name="Baker R."/>
            <person name="Thomas B.C."/>
            <person name="Morowitz M.J."/>
            <person name="Banfield J.F."/>
        </authorList>
    </citation>
    <scope>NUCLEOTIDE SEQUENCE [LARGE SCALE GENOMIC DNA]</scope>
    <source>
        <strain evidence="2">S2_005_003_R2_41</strain>
    </source>
</reference>
<dbReference type="Gene3D" id="3.10.310.70">
    <property type="match status" value="1"/>
</dbReference>
<dbReference type="EMBL" id="QFPP01000449">
    <property type="protein sequence ID" value="PZQ66143.1"/>
    <property type="molecule type" value="Genomic_DNA"/>
</dbReference>
<dbReference type="PANTHER" id="PTHR22642">
    <property type="entry name" value="IMIDAZOLONEPROPIONASE"/>
    <property type="match status" value="1"/>
</dbReference>
<dbReference type="CDD" id="cd01300">
    <property type="entry name" value="YtcJ_like"/>
    <property type="match status" value="1"/>
</dbReference>
<name>A0A2W5RGA7_VARPD</name>
<accession>A0A2W5RGA7</accession>
<dbReference type="InterPro" id="IPR013108">
    <property type="entry name" value="Amidohydro_3"/>
</dbReference>
<dbReference type="Pfam" id="PF07969">
    <property type="entry name" value="Amidohydro_3"/>
    <property type="match status" value="1"/>
</dbReference>
<dbReference type="InterPro" id="IPR032466">
    <property type="entry name" value="Metal_Hydrolase"/>
</dbReference>
<protein>
    <submittedName>
        <fullName evidence="2">Amidohydrolase</fullName>
    </submittedName>
</protein>